<name>A0ABN8M546_9CNID</name>
<dbReference type="EMBL" id="CALNXI010000236">
    <property type="protein sequence ID" value="CAH3022858.1"/>
    <property type="molecule type" value="Genomic_DNA"/>
</dbReference>
<evidence type="ECO:0000313" key="2">
    <source>
        <dbReference type="EMBL" id="CAH3022859.1"/>
    </source>
</evidence>
<dbReference type="EMBL" id="CALNXI010000236">
    <property type="protein sequence ID" value="CAH3022859.1"/>
    <property type="molecule type" value="Genomic_DNA"/>
</dbReference>
<gene>
    <name evidence="1" type="ORF">PEVE_00017098</name>
    <name evidence="2" type="ORF">PEVE_00017099</name>
</gene>
<sequence length="76" mass="8551">GNLVGHVPKELSRLFHKFLNDSGELEAECIGNRLNAGKGKGVEIPVDYRLVANDFYKTFFDTALVGTCKYLRNYLN</sequence>
<evidence type="ECO:0000313" key="1">
    <source>
        <dbReference type="EMBL" id="CAH3022858.1"/>
    </source>
</evidence>
<reference evidence="2 3" key="1">
    <citation type="submission" date="2022-05" db="EMBL/GenBank/DDBJ databases">
        <authorList>
            <consortium name="Genoscope - CEA"/>
            <person name="William W."/>
        </authorList>
    </citation>
    <scope>NUCLEOTIDE SEQUENCE [LARGE SCALE GENOMIC DNA]</scope>
</reference>
<organism evidence="2 3">
    <name type="scientific">Porites evermanni</name>
    <dbReference type="NCBI Taxonomy" id="104178"/>
    <lineage>
        <taxon>Eukaryota</taxon>
        <taxon>Metazoa</taxon>
        <taxon>Cnidaria</taxon>
        <taxon>Anthozoa</taxon>
        <taxon>Hexacorallia</taxon>
        <taxon>Scleractinia</taxon>
        <taxon>Fungiina</taxon>
        <taxon>Poritidae</taxon>
        <taxon>Porites</taxon>
    </lineage>
</organism>
<keyword evidence="3" id="KW-1185">Reference proteome</keyword>
<proteinExistence type="predicted"/>
<protein>
    <submittedName>
        <fullName evidence="2">Uncharacterized protein</fullName>
    </submittedName>
</protein>
<dbReference type="Proteomes" id="UP001159427">
    <property type="component" value="Unassembled WGS sequence"/>
</dbReference>
<feature type="non-terminal residue" evidence="2">
    <location>
        <position position="1"/>
    </location>
</feature>
<comment type="caution">
    <text evidence="2">The sequence shown here is derived from an EMBL/GenBank/DDBJ whole genome shotgun (WGS) entry which is preliminary data.</text>
</comment>
<evidence type="ECO:0000313" key="3">
    <source>
        <dbReference type="Proteomes" id="UP001159427"/>
    </source>
</evidence>
<accession>A0ABN8M546</accession>
<feature type="non-terminal residue" evidence="2">
    <location>
        <position position="76"/>
    </location>
</feature>